<dbReference type="KEGG" id="vg:65120062"/>
<gene>
    <name evidence="1" type="primary">9</name>
    <name evidence="1" type="ORF">SEA_ARRI_9</name>
</gene>
<keyword evidence="2" id="KW-1185">Reference proteome</keyword>
<dbReference type="PROSITE" id="PS51257">
    <property type="entry name" value="PROKAR_LIPOPROTEIN"/>
    <property type="match status" value="1"/>
</dbReference>
<dbReference type="RefSeq" id="YP_010102260.1">
    <property type="nucleotide sequence ID" value="NC_055798.1"/>
</dbReference>
<dbReference type="GeneID" id="65120062"/>
<dbReference type="Proteomes" id="UP000316301">
    <property type="component" value="Segment"/>
</dbReference>
<sequence>MTETPRVIICQMTGGSGCPDDEQGRHYFAYIDPNQDCRICIDCGAPETEGDRT</sequence>
<evidence type="ECO:0000313" key="1">
    <source>
        <dbReference type="EMBL" id="QDB74786.1"/>
    </source>
</evidence>
<proteinExistence type="predicted"/>
<dbReference type="EMBL" id="MK864266">
    <property type="protein sequence ID" value="QDB74786.1"/>
    <property type="molecule type" value="Genomic_DNA"/>
</dbReference>
<reference evidence="1 2" key="1">
    <citation type="submission" date="2019-04" db="EMBL/GenBank/DDBJ databases">
        <authorList>
            <person name="Winkel J.D."/>
            <person name="Delesalle V.A."/>
            <person name="Garlena R.A."/>
            <person name="Russell D.A."/>
            <person name="Pope W.H."/>
            <person name="Jacobs-Sera D."/>
            <person name="Hatfull G.F."/>
        </authorList>
    </citation>
    <scope>NUCLEOTIDE SEQUENCE [LARGE SCALE GENOMIC DNA]</scope>
</reference>
<protein>
    <submittedName>
        <fullName evidence="1">Uncharacterized protein</fullName>
    </submittedName>
</protein>
<name>A0A4Y5TZC4_9CAUD</name>
<organism evidence="1 2">
    <name type="scientific">Gordonia phage Arri</name>
    <dbReference type="NCBI Taxonomy" id="2588127"/>
    <lineage>
        <taxon>Viruses</taxon>
        <taxon>Duplodnaviria</taxon>
        <taxon>Heunggongvirae</taxon>
        <taxon>Uroviricota</taxon>
        <taxon>Caudoviricetes</taxon>
        <taxon>Stackebrandtviridae</taxon>
        <taxon>Frickvirinae</taxon>
        <taxon>Wizardvirus</taxon>
        <taxon>Wizardvirus Arri</taxon>
    </lineage>
</organism>
<accession>A0A4Y5TZC4</accession>
<evidence type="ECO:0000313" key="2">
    <source>
        <dbReference type="Proteomes" id="UP000316301"/>
    </source>
</evidence>